<dbReference type="KEGG" id="hazt:108668963"/>
<dbReference type="RefSeq" id="XP_018011728.1">
    <property type="nucleotide sequence ID" value="XM_018156239.2"/>
</dbReference>
<name>A0A8B7NDQ4_HYAAZ</name>
<dbReference type="GO" id="GO:0003723">
    <property type="term" value="F:RNA binding"/>
    <property type="evidence" value="ECO:0007669"/>
    <property type="project" value="TreeGrafter"/>
</dbReference>
<dbReference type="OMA" id="CVTEMSM"/>
<dbReference type="AlphaFoldDB" id="A0A8B7NDQ4"/>
<dbReference type="GeneID" id="108668963"/>
<sequence length="158" mass="17785">MHTTPVNCAKMFTKKTYGGKSFPGPGGRYAQPFGGYPTTGRGPTLLPFPFVPIRDLKLKDRVSGKFDQETNTKCLHEMAVLLACYKKHDFAQAPCAVEATSLTNCHNKIREEIVTRKAKEKVGDMNPGAKRLNRRQVNSLLQRYPQKIDEEVYGKPRN</sequence>
<dbReference type="GO" id="GO:0005761">
    <property type="term" value="C:mitochondrial ribosome"/>
    <property type="evidence" value="ECO:0007669"/>
    <property type="project" value="InterPro"/>
</dbReference>
<protein>
    <submittedName>
        <fullName evidence="2">Uncharacterized protein LOC108668963</fullName>
    </submittedName>
</protein>
<proteinExistence type="predicted"/>
<dbReference type="GO" id="GO:0005654">
    <property type="term" value="C:nucleoplasm"/>
    <property type="evidence" value="ECO:0007669"/>
    <property type="project" value="TreeGrafter"/>
</dbReference>
<dbReference type="PANTHER" id="PTHR31278:SF2">
    <property type="entry name" value="SMALL RIBOSOMAL SUBUNIT PROTEIN MS37"/>
    <property type="match status" value="1"/>
</dbReference>
<dbReference type="InterPro" id="IPR033620">
    <property type="entry name" value="Ribosomal_mS37_met"/>
</dbReference>
<dbReference type="Proteomes" id="UP000694843">
    <property type="component" value="Unplaced"/>
</dbReference>
<accession>A0A8B7NDQ4</accession>
<gene>
    <name evidence="2" type="primary">LOC108668963</name>
</gene>
<dbReference type="GO" id="GO:0032543">
    <property type="term" value="P:mitochondrial translation"/>
    <property type="evidence" value="ECO:0007669"/>
    <property type="project" value="InterPro"/>
</dbReference>
<reference evidence="2" key="1">
    <citation type="submission" date="2025-08" db="UniProtKB">
        <authorList>
            <consortium name="RefSeq"/>
        </authorList>
    </citation>
    <scope>IDENTIFICATION</scope>
    <source>
        <tissue evidence="2">Whole organism</tissue>
    </source>
</reference>
<evidence type="ECO:0000313" key="1">
    <source>
        <dbReference type="Proteomes" id="UP000694843"/>
    </source>
</evidence>
<dbReference type="PANTHER" id="PTHR31278">
    <property type="entry name" value="CHCHD1"/>
    <property type="match status" value="1"/>
</dbReference>
<keyword evidence="1" id="KW-1185">Reference proteome</keyword>
<organism evidence="1 2">
    <name type="scientific">Hyalella azteca</name>
    <name type="common">Amphipod</name>
    <dbReference type="NCBI Taxonomy" id="294128"/>
    <lineage>
        <taxon>Eukaryota</taxon>
        <taxon>Metazoa</taxon>
        <taxon>Ecdysozoa</taxon>
        <taxon>Arthropoda</taxon>
        <taxon>Crustacea</taxon>
        <taxon>Multicrustacea</taxon>
        <taxon>Malacostraca</taxon>
        <taxon>Eumalacostraca</taxon>
        <taxon>Peracarida</taxon>
        <taxon>Amphipoda</taxon>
        <taxon>Senticaudata</taxon>
        <taxon>Talitrida</taxon>
        <taxon>Talitroidea</taxon>
        <taxon>Hyalellidae</taxon>
        <taxon>Hyalella</taxon>
    </lineage>
</organism>
<dbReference type="OrthoDB" id="5825849at2759"/>
<evidence type="ECO:0000313" key="2">
    <source>
        <dbReference type="RefSeq" id="XP_018011728.1"/>
    </source>
</evidence>